<evidence type="ECO:0000313" key="3">
    <source>
        <dbReference type="EMBL" id="PKV79443.1"/>
    </source>
</evidence>
<reference evidence="3 4" key="1">
    <citation type="submission" date="2017-12" db="EMBL/GenBank/DDBJ databases">
        <title>Sequencing the genomes of 1000 Actinobacteria strains.</title>
        <authorList>
            <person name="Klenk H.-P."/>
        </authorList>
    </citation>
    <scope>NUCLEOTIDE SEQUENCE [LARGE SCALE GENOMIC DNA]</scope>
    <source>
        <strain evidence="3 4">DSM 44489</strain>
    </source>
</reference>
<proteinExistence type="predicted"/>
<gene>
    <name evidence="3" type="ORF">ATK86_3836</name>
</gene>
<evidence type="ECO:0000256" key="2">
    <source>
        <dbReference type="SAM" id="SignalP"/>
    </source>
</evidence>
<name>A0A2N3VCT1_9NOCA</name>
<dbReference type="Proteomes" id="UP000233766">
    <property type="component" value="Unassembled WGS sequence"/>
</dbReference>
<organism evidence="3 4">
    <name type="scientific">Nocardia fluminea</name>
    <dbReference type="NCBI Taxonomy" id="134984"/>
    <lineage>
        <taxon>Bacteria</taxon>
        <taxon>Bacillati</taxon>
        <taxon>Actinomycetota</taxon>
        <taxon>Actinomycetes</taxon>
        <taxon>Mycobacteriales</taxon>
        <taxon>Nocardiaceae</taxon>
        <taxon>Nocardia</taxon>
    </lineage>
</organism>
<feature type="region of interest" description="Disordered" evidence="1">
    <location>
        <begin position="25"/>
        <end position="62"/>
    </location>
</feature>
<feature type="compositionally biased region" description="Polar residues" evidence="1">
    <location>
        <begin position="25"/>
        <end position="40"/>
    </location>
</feature>
<protein>
    <submittedName>
        <fullName evidence="3">Uncharacterized protein</fullName>
    </submittedName>
</protein>
<comment type="caution">
    <text evidence="3">The sequence shown here is derived from an EMBL/GenBank/DDBJ whole genome shotgun (WGS) entry which is preliminary data.</text>
</comment>
<dbReference type="AlphaFoldDB" id="A0A2N3VCT1"/>
<keyword evidence="4" id="KW-1185">Reference proteome</keyword>
<evidence type="ECO:0000256" key="1">
    <source>
        <dbReference type="SAM" id="MobiDB-lite"/>
    </source>
</evidence>
<feature type="chain" id="PRO_5014859268" evidence="2">
    <location>
        <begin position="26"/>
        <end position="147"/>
    </location>
</feature>
<dbReference type="EMBL" id="PJMW01000002">
    <property type="protein sequence ID" value="PKV79443.1"/>
    <property type="molecule type" value="Genomic_DNA"/>
</dbReference>
<evidence type="ECO:0000313" key="4">
    <source>
        <dbReference type="Proteomes" id="UP000233766"/>
    </source>
</evidence>
<sequence>MRTMSRYTAAAAAVAVLIAPLTACGSSENPAPQPDTSNTDSRPEDPNPGIGQPFTADPTLVNPHPIPFTSWNRLSDNKIGVNFQTGNPECYAVDATVTETAETVTVALRSGTRADSVNKMCTMNAVLGTLDIPLSSPLGSRQVLDAG</sequence>
<dbReference type="RefSeq" id="WP_245914551.1">
    <property type="nucleotide sequence ID" value="NZ_PJMW01000002.1"/>
</dbReference>
<keyword evidence="2" id="KW-0732">Signal</keyword>
<feature type="signal peptide" evidence="2">
    <location>
        <begin position="1"/>
        <end position="25"/>
    </location>
</feature>
<accession>A0A2N3VCT1</accession>